<protein>
    <recommendedName>
        <fullName evidence="3">Response regulatory domain-containing protein</fullName>
    </recommendedName>
</protein>
<name>A0A067JLU6_JATCU</name>
<dbReference type="KEGG" id="jcu:105647777"/>
<evidence type="ECO:0000259" key="3">
    <source>
        <dbReference type="PROSITE" id="PS50110"/>
    </source>
</evidence>
<feature type="compositionally biased region" description="Acidic residues" evidence="2">
    <location>
        <begin position="157"/>
        <end position="167"/>
    </location>
</feature>
<accession>A0A067JLU6</accession>
<organism evidence="4 5">
    <name type="scientific">Jatropha curcas</name>
    <name type="common">Barbados nut</name>
    <dbReference type="NCBI Taxonomy" id="180498"/>
    <lineage>
        <taxon>Eukaryota</taxon>
        <taxon>Viridiplantae</taxon>
        <taxon>Streptophyta</taxon>
        <taxon>Embryophyta</taxon>
        <taxon>Tracheophyta</taxon>
        <taxon>Spermatophyta</taxon>
        <taxon>Magnoliopsida</taxon>
        <taxon>eudicotyledons</taxon>
        <taxon>Gunneridae</taxon>
        <taxon>Pentapetalae</taxon>
        <taxon>rosids</taxon>
        <taxon>fabids</taxon>
        <taxon>Malpighiales</taxon>
        <taxon>Euphorbiaceae</taxon>
        <taxon>Crotonoideae</taxon>
        <taxon>Jatropheae</taxon>
        <taxon>Jatropha</taxon>
    </lineage>
</organism>
<keyword evidence="5" id="KW-1185">Reference proteome</keyword>
<evidence type="ECO:0000256" key="1">
    <source>
        <dbReference type="PROSITE-ProRule" id="PRU00169"/>
    </source>
</evidence>
<dbReference type="EMBL" id="KK915213">
    <property type="protein sequence ID" value="KDP23753.1"/>
    <property type="molecule type" value="Genomic_DNA"/>
</dbReference>
<comment type="caution">
    <text evidence="1">Lacks conserved residue(s) required for the propagation of feature annotation.</text>
</comment>
<dbReference type="AlphaFoldDB" id="A0A067JLU6"/>
<dbReference type="InterPro" id="IPR001789">
    <property type="entry name" value="Sig_transdc_resp-reg_receiver"/>
</dbReference>
<dbReference type="PROSITE" id="PS50110">
    <property type="entry name" value="RESPONSE_REGULATORY"/>
    <property type="match status" value="1"/>
</dbReference>
<dbReference type="Pfam" id="PF00072">
    <property type="entry name" value="Response_reg"/>
    <property type="match status" value="1"/>
</dbReference>
<dbReference type="OrthoDB" id="21225at2759"/>
<evidence type="ECO:0000313" key="4">
    <source>
        <dbReference type="EMBL" id="KDP23753.1"/>
    </source>
</evidence>
<evidence type="ECO:0000313" key="5">
    <source>
        <dbReference type="Proteomes" id="UP000027138"/>
    </source>
</evidence>
<gene>
    <name evidence="4" type="ORF">JCGZ_23586</name>
</gene>
<feature type="region of interest" description="Disordered" evidence="2">
    <location>
        <begin position="148"/>
        <end position="176"/>
    </location>
</feature>
<dbReference type="CDD" id="cd17546">
    <property type="entry name" value="REC_hyHK_CKI1_RcsC-like"/>
    <property type="match status" value="1"/>
</dbReference>
<dbReference type="Gene3D" id="3.40.50.2300">
    <property type="match status" value="1"/>
</dbReference>
<dbReference type="SMART" id="SM00448">
    <property type="entry name" value="REC"/>
    <property type="match status" value="1"/>
</dbReference>
<reference evidence="4 5" key="1">
    <citation type="journal article" date="2014" name="PLoS ONE">
        <title>Global Analysis of Gene Expression Profiles in Physic Nut (Jatropha curcas L.) Seedlings Exposed to Salt Stress.</title>
        <authorList>
            <person name="Zhang L."/>
            <person name="Zhang C."/>
            <person name="Wu P."/>
            <person name="Chen Y."/>
            <person name="Li M."/>
            <person name="Jiang H."/>
            <person name="Wu G."/>
        </authorList>
    </citation>
    <scope>NUCLEOTIDE SEQUENCE [LARGE SCALE GENOMIC DNA]</scope>
    <source>
        <strain evidence="5">cv. GZQX0401</strain>
        <tissue evidence="4">Young leaves</tissue>
    </source>
</reference>
<feature type="domain" description="Response regulatory" evidence="3">
    <location>
        <begin position="38"/>
        <end position="151"/>
    </location>
</feature>
<proteinExistence type="predicted"/>
<dbReference type="Proteomes" id="UP000027138">
    <property type="component" value="Unassembled WGS sequence"/>
</dbReference>
<feature type="compositionally biased region" description="Polar residues" evidence="2">
    <location>
        <begin position="1"/>
        <end position="22"/>
    </location>
</feature>
<dbReference type="SUPFAM" id="SSF52172">
    <property type="entry name" value="CheY-like"/>
    <property type="match status" value="1"/>
</dbReference>
<feature type="region of interest" description="Disordered" evidence="2">
    <location>
        <begin position="1"/>
        <end position="28"/>
    </location>
</feature>
<dbReference type="PANTHER" id="PTHR43228:SF1">
    <property type="entry name" value="TWO-COMPONENT RESPONSE REGULATOR ARR22"/>
    <property type="match status" value="1"/>
</dbReference>
<dbReference type="InterPro" id="IPR052048">
    <property type="entry name" value="ST_Response_Regulator"/>
</dbReference>
<dbReference type="PANTHER" id="PTHR43228">
    <property type="entry name" value="TWO-COMPONENT RESPONSE REGULATOR"/>
    <property type="match status" value="1"/>
</dbReference>
<evidence type="ECO:0000256" key="2">
    <source>
        <dbReference type="SAM" id="MobiDB-lite"/>
    </source>
</evidence>
<dbReference type="InterPro" id="IPR011006">
    <property type="entry name" value="CheY-like_superfamily"/>
</dbReference>
<dbReference type="GO" id="GO:0000160">
    <property type="term" value="P:phosphorelay signal transduction system"/>
    <property type="evidence" value="ECO:0007669"/>
    <property type="project" value="InterPro"/>
</dbReference>
<sequence length="176" mass="19205">MVSGNRICSSERSSTASNEFDGNSTNFNNDNDTNSNFTVLLVDADSIMRAIHKLMLTEHGVEVEEAFNGKEAVDLHCVGLSYNLILMNLEMPVMNGYEATKELRDMGVYSAIVGVVSRNEEAQHFMEAGLDGCVSKPLSIEKLAPFLPFPSTASTGESDDDYDEEDWQSSTSSNGS</sequence>